<dbReference type="Pfam" id="PF01749">
    <property type="entry name" value="IBB"/>
    <property type="match status" value="1"/>
</dbReference>
<dbReference type="OrthoDB" id="29145at2759"/>
<comment type="caution">
    <text evidence="5">The sequence shown here is derived from an EMBL/GenBank/DDBJ whole genome shotgun (WGS) entry which is preliminary data.</text>
</comment>
<sequence>MDRVVERKNDFQKLNVEKISQDRHKFAVELRKSKRKELLQKRRAPSILITTLTLSDTIMDIPEPELFKSLNLDPFTLIQALHNSENISDYIVTLQKINMQISKSPVSIEEYIKLGLIEIAIPHINANDNFELKNTAYWIICNIASGPSHCCERLFEFDIISSIFKELETQNSELYEVLFWILGNFIAESPDIFQSIVDKNFFLITLKCVIQSKIPKTLGIIAWSLKNAAHYDYLLEDNHLDTFTKLAFEILEYDSLEIRRLIIESMTILIRKDNEKIDFVIHSQFLYRSIEVWYIKPLHYHILKLCTNVCSGKNVHIQVLIDLGYLNLLEEVLRSKPNEDEIFLVFYSLSNIAAGGLTQLSALEKHTIFDLSLDGIICQNEKIQSEAAYYVMNYTMQSTREAIEELAMKHFLKKIANGFGFAKSNDAIMNLLRAYDKVARVADKSTLLAEDCINALNSLQKHKNSEIYRKSDEILEKYYSFL</sequence>
<proteinExistence type="inferred from homology"/>
<dbReference type="PANTHER" id="PTHR23316">
    <property type="entry name" value="IMPORTIN ALPHA"/>
    <property type="match status" value="1"/>
</dbReference>
<accession>A0A1R2BMT6</accession>
<dbReference type="GO" id="GO:0061608">
    <property type="term" value="F:nuclear import signal receptor activity"/>
    <property type="evidence" value="ECO:0007669"/>
    <property type="project" value="InterPro"/>
</dbReference>
<keyword evidence="3" id="KW-0653">Protein transport</keyword>
<dbReference type="InterPro" id="IPR011989">
    <property type="entry name" value="ARM-like"/>
</dbReference>
<dbReference type="InterPro" id="IPR016024">
    <property type="entry name" value="ARM-type_fold"/>
</dbReference>
<evidence type="ECO:0000259" key="4">
    <source>
        <dbReference type="Pfam" id="PF01749"/>
    </source>
</evidence>
<evidence type="ECO:0000256" key="1">
    <source>
        <dbReference type="ARBA" id="ARBA00010394"/>
    </source>
</evidence>
<organism evidence="5 6">
    <name type="scientific">Stentor coeruleus</name>
    <dbReference type="NCBI Taxonomy" id="5963"/>
    <lineage>
        <taxon>Eukaryota</taxon>
        <taxon>Sar</taxon>
        <taxon>Alveolata</taxon>
        <taxon>Ciliophora</taxon>
        <taxon>Postciliodesmatophora</taxon>
        <taxon>Heterotrichea</taxon>
        <taxon>Heterotrichida</taxon>
        <taxon>Stentoridae</taxon>
        <taxon>Stentor</taxon>
    </lineage>
</organism>
<dbReference type="GO" id="GO:0006606">
    <property type="term" value="P:protein import into nucleus"/>
    <property type="evidence" value="ECO:0007669"/>
    <property type="project" value="InterPro"/>
</dbReference>
<evidence type="ECO:0000256" key="2">
    <source>
        <dbReference type="ARBA" id="ARBA00022448"/>
    </source>
</evidence>
<protein>
    <recommendedName>
        <fullName evidence="4">IBB domain-containing protein</fullName>
    </recommendedName>
</protein>
<comment type="similarity">
    <text evidence="1">Belongs to the importin alpha family.</text>
</comment>
<evidence type="ECO:0000313" key="5">
    <source>
        <dbReference type="EMBL" id="OMJ78024.1"/>
    </source>
</evidence>
<evidence type="ECO:0000313" key="6">
    <source>
        <dbReference type="Proteomes" id="UP000187209"/>
    </source>
</evidence>
<dbReference type="AlphaFoldDB" id="A0A1R2BMT6"/>
<keyword evidence="6" id="KW-1185">Reference proteome</keyword>
<dbReference type="Proteomes" id="UP000187209">
    <property type="component" value="Unassembled WGS sequence"/>
</dbReference>
<dbReference type="InterPro" id="IPR002652">
    <property type="entry name" value="Importin-a_IBB"/>
</dbReference>
<dbReference type="Gene3D" id="1.25.10.10">
    <property type="entry name" value="Leucine-rich Repeat Variant"/>
    <property type="match status" value="1"/>
</dbReference>
<reference evidence="5 6" key="1">
    <citation type="submission" date="2016-11" db="EMBL/GenBank/DDBJ databases">
        <title>The macronuclear genome of Stentor coeruleus: a giant cell with tiny introns.</title>
        <authorList>
            <person name="Slabodnick M."/>
            <person name="Ruby J.G."/>
            <person name="Reiff S.B."/>
            <person name="Swart E.C."/>
            <person name="Gosai S."/>
            <person name="Prabakaran S."/>
            <person name="Witkowska E."/>
            <person name="Larue G.E."/>
            <person name="Fisher S."/>
            <person name="Freeman R.M."/>
            <person name="Gunawardena J."/>
            <person name="Chu W."/>
            <person name="Stover N.A."/>
            <person name="Gregory B.D."/>
            <person name="Nowacki M."/>
            <person name="Derisi J."/>
            <person name="Roy S.W."/>
            <person name="Marshall W.F."/>
            <person name="Sood P."/>
        </authorList>
    </citation>
    <scope>NUCLEOTIDE SEQUENCE [LARGE SCALE GENOMIC DNA]</scope>
    <source>
        <strain evidence="5">WM001</strain>
    </source>
</reference>
<gene>
    <name evidence="5" type="ORF">SteCoe_22266</name>
</gene>
<keyword evidence="2" id="KW-0813">Transport</keyword>
<dbReference type="SUPFAM" id="SSF48371">
    <property type="entry name" value="ARM repeat"/>
    <property type="match status" value="1"/>
</dbReference>
<feature type="domain" description="IBB" evidence="4">
    <location>
        <begin position="15"/>
        <end position="47"/>
    </location>
</feature>
<name>A0A1R2BMT6_9CILI</name>
<evidence type="ECO:0000256" key="3">
    <source>
        <dbReference type="ARBA" id="ARBA00022927"/>
    </source>
</evidence>
<dbReference type="EMBL" id="MPUH01000543">
    <property type="protein sequence ID" value="OMJ78024.1"/>
    <property type="molecule type" value="Genomic_DNA"/>
</dbReference>